<dbReference type="PANTHER" id="PTHR37984">
    <property type="entry name" value="PROTEIN CBG26694"/>
    <property type="match status" value="1"/>
</dbReference>
<reference evidence="1 2" key="1">
    <citation type="journal article" date="2014" name="Genome Biol. Evol.">
        <title>The genome of the myxosporean Thelohanellus kitauei shows adaptations to nutrient acquisition within its fish host.</title>
        <authorList>
            <person name="Yang Y."/>
            <person name="Xiong J."/>
            <person name="Zhou Z."/>
            <person name="Huo F."/>
            <person name="Miao W."/>
            <person name="Ran C."/>
            <person name="Liu Y."/>
            <person name="Zhang J."/>
            <person name="Feng J."/>
            <person name="Wang M."/>
            <person name="Wang M."/>
            <person name="Wang L."/>
            <person name="Yao B."/>
        </authorList>
    </citation>
    <scope>NUCLEOTIDE SEQUENCE [LARGE SCALE GENOMIC DNA]</scope>
    <source>
        <strain evidence="1">Wuqing</strain>
    </source>
</reference>
<evidence type="ECO:0000313" key="2">
    <source>
        <dbReference type="Proteomes" id="UP000031668"/>
    </source>
</evidence>
<name>A0A0C2MHC9_THEKT</name>
<dbReference type="OrthoDB" id="6130485at2759"/>
<dbReference type="EMBL" id="JWZT01005379">
    <property type="protein sequence ID" value="KII61071.1"/>
    <property type="molecule type" value="Genomic_DNA"/>
</dbReference>
<accession>A0A0C2MHC9</accession>
<dbReference type="AlphaFoldDB" id="A0A0C2MHC9"/>
<gene>
    <name evidence="1" type="ORF">RF11_05788</name>
</gene>
<dbReference type="Proteomes" id="UP000031668">
    <property type="component" value="Unassembled WGS sequence"/>
</dbReference>
<protein>
    <submittedName>
        <fullName evidence="1">Uncharacterized protein</fullName>
    </submittedName>
</protein>
<dbReference type="PANTHER" id="PTHR37984:SF5">
    <property type="entry name" value="PROTEIN NYNRIN-LIKE"/>
    <property type="match status" value="1"/>
</dbReference>
<keyword evidence="2" id="KW-1185">Reference proteome</keyword>
<dbReference type="Gene3D" id="3.10.10.10">
    <property type="entry name" value="HIV Type 1 Reverse Transcriptase, subunit A, domain 1"/>
    <property type="match status" value="1"/>
</dbReference>
<evidence type="ECO:0000313" key="1">
    <source>
        <dbReference type="EMBL" id="KII61071.1"/>
    </source>
</evidence>
<dbReference type="SUPFAM" id="SSF56672">
    <property type="entry name" value="DNA/RNA polymerases"/>
    <property type="match status" value="1"/>
</dbReference>
<organism evidence="1 2">
    <name type="scientific">Thelohanellus kitauei</name>
    <name type="common">Myxosporean</name>
    <dbReference type="NCBI Taxonomy" id="669202"/>
    <lineage>
        <taxon>Eukaryota</taxon>
        <taxon>Metazoa</taxon>
        <taxon>Cnidaria</taxon>
        <taxon>Myxozoa</taxon>
        <taxon>Myxosporea</taxon>
        <taxon>Bivalvulida</taxon>
        <taxon>Platysporina</taxon>
        <taxon>Myxobolidae</taxon>
        <taxon>Thelohanellus</taxon>
    </lineage>
</organism>
<dbReference type="InterPro" id="IPR043502">
    <property type="entry name" value="DNA/RNA_pol_sf"/>
</dbReference>
<comment type="caution">
    <text evidence="1">The sequence shown here is derived from an EMBL/GenBank/DDBJ whole genome shotgun (WGS) entry which is preliminary data.</text>
</comment>
<sequence length="119" mass="13466">MYPDLSKISKFVENEIGCLKGLELKIKFKGNYHPVFYKQCPVMFVLNEAVNSALEDGIGKGDWIHTQFNYAATAIVPVRKSKNGKIRICDDYSVSVNKFLEDDGHPIPLSDELLCQRGR</sequence>
<dbReference type="InterPro" id="IPR050951">
    <property type="entry name" value="Retrovirus_Pol_polyprotein"/>
</dbReference>
<proteinExistence type="predicted"/>